<evidence type="ECO:0000256" key="7">
    <source>
        <dbReference type="ARBA" id="ARBA00022837"/>
    </source>
</evidence>
<evidence type="ECO:0000256" key="9">
    <source>
        <dbReference type="ARBA" id="ARBA00022989"/>
    </source>
</evidence>
<keyword evidence="12" id="KW-0325">Glycoprotein</keyword>
<gene>
    <name evidence="16" type="ORF">EB796_021818</name>
</gene>
<evidence type="ECO:0000256" key="5">
    <source>
        <dbReference type="ARBA" id="ARBA00022692"/>
    </source>
</evidence>
<dbReference type="SUPFAM" id="SSF53300">
    <property type="entry name" value="vWA-like"/>
    <property type="match status" value="1"/>
</dbReference>
<dbReference type="InterPro" id="IPR051173">
    <property type="entry name" value="Ca_channel_alpha-2/delta"/>
</dbReference>
<keyword evidence="5 14" id="KW-0812">Transmembrane</keyword>
<evidence type="ECO:0000256" key="11">
    <source>
        <dbReference type="ARBA" id="ARBA00023136"/>
    </source>
</evidence>
<evidence type="ECO:0000256" key="10">
    <source>
        <dbReference type="ARBA" id="ARBA00023065"/>
    </source>
</evidence>
<keyword evidence="3" id="KW-0109">Calcium transport</keyword>
<dbReference type="SMART" id="SM00327">
    <property type="entry name" value="VWA"/>
    <property type="match status" value="1"/>
</dbReference>
<keyword evidence="4" id="KW-0107">Calcium channel</keyword>
<evidence type="ECO:0000313" key="17">
    <source>
        <dbReference type="Proteomes" id="UP000593567"/>
    </source>
</evidence>
<name>A0A7J7J1Y8_BUGNE</name>
<dbReference type="Pfam" id="PF00092">
    <property type="entry name" value="VWA"/>
    <property type="match status" value="1"/>
</dbReference>
<evidence type="ECO:0000256" key="4">
    <source>
        <dbReference type="ARBA" id="ARBA00022673"/>
    </source>
</evidence>
<dbReference type="Gene3D" id="3.30.450.20">
    <property type="entry name" value="PAS domain"/>
    <property type="match status" value="1"/>
</dbReference>
<evidence type="ECO:0000256" key="6">
    <source>
        <dbReference type="ARBA" id="ARBA00022729"/>
    </source>
</evidence>
<evidence type="ECO:0000256" key="3">
    <source>
        <dbReference type="ARBA" id="ARBA00022568"/>
    </source>
</evidence>
<feature type="transmembrane region" description="Helical" evidence="14">
    <location>
        <begin position="7"/>
        <end position="27"/>
    </location>
</feature>
<feature type="domain" description="VWFA" evidence="15">
    <location>
        <begin position="260"/>
        <end position="461"/>
    </location>
</feature>
<comment type="subcellular location">
    <subcellularLocation>
        <location evidence="1">Membrane</location>
        <topology evidence="1">Single-pass type I membrane protein</topology>
    </subcellularLocation>
</comment>
<proteinExistence type="predicted"/>
<dbReference type="GO" id="GO:0005245">
    <property type="term" value="F:voltage-gated calcium channel activity"/>
    <property type="evidence" value="ECO:0007669"/>
    <property type="project" value="TreeGrafter"/>
</dbReference>
<evidence type="ECO:0000256" key="1">
    <source>
        <dbReference type="ARBA" id="ARBA00004479"/>
    </source>
</evidence>
<evidence type="ECO:0000313" key="16">
    <source>
        <dbReference type="EMBL" id="KAF6019847.1"/>
    </source>
</evidence>
<evidence type="ECO:0000256" key="13">
    <source>
        <dbReference type="ARBA" id="ARBA00023303"/>
    </source>
</evidence>
<keyword evidence="2" id="KW-0813">Transport</keyword>
<keyword evidence="6" id="KW-0732">Signal</keyword>
<sequence length="580" mass="65983">MQWTLSVVIATTVVYLFTIVGFTQSFLELNPAIVEFWATSLGQQIDRQCKNASGIKVIEKKYKEATYTTHYINGTTLSVEVAKKIESYLQVRLEAAIEIKKKAQELFLNYSSENHTCDDFTYYDSKDITIYKDRGNLIFPEDLDENSTYNGPNLELYLPLYEEWREHFQIPVSLNASAIHVPTNIYKCAPFLLDNISWTGKLDEVFSKNQGNMKSAWQFFASSAGFLRFYPASAWYNEGMDMFDARLTEWYTSAAAPPKNIIILLDNSGSMTGLRMEIAKTTVKKIMESLNENDFFNLITFNNDSRFVDCDCQHSNGSLIQATSKNIRRVTKSLMEVQSIQIANFTKAFQLAFDVLQKHSPINRSRINLGSNNAIMLITDGASETYVEVFDSYNWYNVTVDKDQTAQLRYARIFSYLIGQEVTLANKNHVKWMGCANKGYFYHIGTMADVHDYVQDYVRVMARPLAVHNISHNSWSGVHLNIPLPKENFGFNTNSRTTEWIRLPSTATKPVLSISVSTPVYDQRDDEINNGNLLGVAGVHINLDEILAFIPRSKLGALGYAFIINNNGFVVSHPDLKPWL</sequence>
<evidence type="ECO:0000256" key="12">
    <source>
        <dbReference type="ARBA" id="ARBA00023180"/>
    </source>
</evidence>
<accession>A0A7J7J1Y8</accession>
<keyword evidence="17" id="KW-1185">Reference proteome</keyword>
<dbReference type="AlphaFoldDB" id="A0A7J7J1Y8"/>
<dbReference type="OrthoDB" id="10054666at2759"/>
<dbReference type="Gene3D" id="3.40.50.410">
    <property type="entry name" value="von Willebrand factor, type A domain"/>
    <property type="match status" value="1"/>
</dbReference>
<keyword evidence="13" id="KW-0407">Ion channel</keyword>
<keyword evidence="10" id="KW-0406">Ion transport</keyword>
<keyword evidence="8" id="KW-0851">Voltage-gated channel</keyword>
<dbReference type="PANTHER" id="PTHR10166:SF37">
    <property type="entry name" value="STOLID, ISOFORM H"/>
    <property type="match status" value="1"/>
</dbReference>
<reference evidence="16" key="1">
    <citation type="submission" date="2020-06" db="EMBL/GenBank/DDBJ databases">
        <title>Draft genome of Bugula neritina, a colonial animal packing powerful symbionts and potential medicines.</title>
        <authorList>
            <person name="Rayko M."/>
        </authorList>
    </citation>
    <scope>NUCLEOTIDE SEQUENCE [LARGE SCALE GENOMIC DNA]</scope>
    <source>
        <strain evidence="16">Kwan_BN1</strain>
    </source>
</reference>
<keyword evidence="11 14" id="KW-0472">Membrane</keyword>
<dbReference type="Pfam" id="PF08399">
    <property type="entry name" value="VWA_N"/>
    <property type="match status" value="1"/>
</dbReference>
<protein>
    <recommendedName>
        <fullName evidence="15">VWFA domain-containing protein</fullName>
    </recommendedName>
</protein>
<evidence type="ECO:0000256" key="14">
    <source>
        <dbReference type="SAM" id="Phobius"/>
    </source>
</evidence>
<evidence type="ECO:0000256" key="2">
    <source>
        <dbReference type="ARBA" id="ARBA00022448"/>
    </source>
</evidence>
<comment type="caution">
    <text evidence="16">The sequence shown here is derived from an EMBL/GenBank/DDBJ whole genome shotgun (WGS) entry which is preliminary data.</text>
</comment>
<dbReference type="InterPro" id="IPR002035">
    <property type="entry name" value="VWF_A"/>
</dbReference>
<keyword evidence="7" id="KW-0106">Calcium</keyword>
<dbReference type="FunFam" id="3.40.50.410:FF:000007">
    <property type="entry name" value="Calcium voltage-gated channel auxiliary subunit alpha2delta 3"/>
    <property type="match status" value="1"/>
</dbReference>
<evidence type="ECO:0000259" key="15">
    <source>
        <dbReference type="PROSITE" id="PS50234"/>
    </source>
</evidence>
<evidence type="ECO:0000256" key="8">
    <source>
        <dbReference type="ARBA" id="ARBA00022882"/>
    </source>
</evidence>
<organism evidence="16 17">
    <name type="scientific">Bugula neritina</name>
    <name type="common">Brown bryozoan</name>
    <name type="synonym">Sertularia neritina</name>
    <dbReference type="NCBI Taxonomy" id="10212"/>
    <lineage>
        <taxon>Eukaryota</taxon>
        <taxon>Metazoa</taxon>
        <taxon>Spiralia</taxon>
        <taxon>Lophotrochozoa</taxon>
        <taxon>Bryozoa</taxon>
        <taxon>Gymnolaemata</taxon>
        <taxon>Cheilostomatida</taxon>
        <taxon>Flustrina</taxon>
        <taxon>Buguloidea</taxon>
        <taxon>Bugulidae</taxon>
        <taxon>Bugula</taxon>
    </lineage>
</organism>
<dbReference type="EMBL" id="VXIV02003208">
    <property type="protein sequence ID" value="KAF6019847.1"/>
    <property type="molecule type" value="Genomic_DNA"/>
</dbReference>
<dbReference type="InterPro" id="IPR036465">
    <property type="entry name" value="vWFA_dom_sf"/>
</dbReference>
<dbReference type="PROSITE" id="PS50234">
    <property type="entry name" value="VWFA"/>
    <property type="match status" value="1"/>
</dbReference>
<dbReference type="InterPro" id="IPR013608">
    <property type="entry name" value="VWA_N"/>
</dbReference>
<dbReference type="GO" id="GO:0005891">
    <property type="term" value="C:voltage-gated calcium channel complex"/>
    <property type="evidence" value="ECO:0007669"/>
    <property type="project" value="TreeGrafter"/>
</dbReference>
<dbReference type="Proteomes" id="UP000593567">
    <property type="component" value="Unassembled WGS sequence"/>
</dbReference>
<dbReference type="PANTHER" id="PTHR10166">
    <property type="entry name" value="VOLTAGE-DEPENDENT CALCIUM CHANNEL SUBUNIT ALPHA-2/DELTA-RELATED"/>
    <property type="match status" value="1"/>
</dbReference>
<keyword evidence="9 14" id="KW-1133">Transmembrane helix</keyword>